<dbReference type="GO" id="GO:0003700">
    <property type="term" value="F:DNA-binding transcription factor activity"/>
    <property type="evidence" value="ECO:0007669"/>
    <property type="project" value="InterPro"/>
</dbReference>
<dbReference type="EMBL" id="JAACJL010000046">
    <property type="protein sequence ID" value="KAF4613103.1"/>
    <property type="molecule type" value="Genomic_DNA"/>
</dbReference>
<feature type="compositionally biased region" description="Low complexity" evidence="1">
    <location>
        <begin position="176"/>
        <end position="188"/>
    </location>
</feature>
<comment type="caution">
    <text evidence="3">The sequence shown here is derived from an EMBL/GenBank/DDBJ whole genome shotgun (WGS) entry which is preliminary data.</text>
</comment>
<protein>
    <recommendedName>
        <fullName evidence="2">BZIP domain-containing protein</fullName>
    </recommendedName>
</protein>
<evidence type="ECO:0000259" key="2">
    <source>
        <dbReference type="PROSITE" id="PS00036"/>
    </source>
</evidence>
<evidence type="ECO:0000256" key="1">
    <source>
        <dbReference type="SAM" id="MobiDB-lite"/>
    </source>
</evidence>
<evidence type="ECO:0000313" key="3">
    <source>
        <dbReference type="EMBL" id="KAF4613103.1"/>
    </source>
</evidence>
<dbReference type="Proteomes" id="UP000521872">
    <property type="component" value="Unassembled WGS sequence"/>
</dbReference>
<keyword evidence="4" id="KW-1185">Reference proteome</keyword>
<dbReference type="PROSITE" id="PS00036">
    <property type="entry name" value="BZIP_BASIC"/>
    <property type="match status" value="1"/>
</dbReference>
<dbReference type="AlphaFoldDB" id="A0A8H4QLF7"/>
<feature type="compositionally biased region" description="Basic and acidic residues" evidence="1">
    <location>
        <begin position="228"/>
        <end position="240"/>
    </location>
</feature>
<dbReference type="CDD" id="cd14686">
    <property type="entry name" value="bZIP"/>
    <property type="match status" value="1"/>
</dbReference>
<accession>A0A8H4QLF7</accession>
<reference evidence="3 4" key="1">
    <citation type="submission" date="2019-12" db="EMBL/GenBank/DDBJ databases">
        <authorList>
            <person name="Floudas D."/>
            <person name="Bentzer J."/>
            <person name="Ahren D."/>
            <person name="Johansson T."/>
            <person name="Persson P."/>
            <person name="Tunlid A."/>
        </authorList>
    </citation>
    <scope>NUCLEOTIDE SEQUENCE [LARGE SCALE GENOMIC DNA]</scope>
    <source>
        <strain evidence="3 4">CBS 102.39</strain>
    </source>
</reference>
<proteinExistence type="predicted"/>
<feature type="compositionally biased region" description="Low complexity" evidence="1">
    <location>
        <begin position="200"/>
        <end position="218"/>
    </location>
</feature>
<gene>
    <name evidence="3" type="ORF">D9613_010872</name>
</gene>
<dbReference type="Gene3D" id="1.20.5.170">
    <property type="match status" value="1"/>
</dbReference>
<feature type="region of interest" description="Disordered" evidence="1">
    <location>
        <begin position="139"/>
        <end position="249"/>
    </location>
</feature>
<evidence type="ECO:0000313" key="4">
    <source>
        <dbReference type="Proteomes" id="UP000521872"/>
    </source>
</evidence>
<feature type="region of interest" description="Disordered" evidence="1">
    <location>
        <begin position="1"/>
        <end position="29"/>
    </location>
</feature>
<feature type="domain" description="BZIP" evidence="2">
    <location>
        <begin position="14"/>
        <end position="27"/>
    </location>
</feature>
<organism evidence="3 4">
    <name type="scientific">Agrocybe pediades</name>
    <dbReference type="NCBI Taxonomy" id="84607"/>
    <lineage>
        <taxon>Eukaryota</taxon>
        <taxon>Fungi</taxon>
        <taxon>Dikarya</taxon>
        <taxon>Basidiomycota</taxon>
        <taxon>Agaricomycotina</taxon>
        <taxon>Agaricomycetes</taxon>
        <taxon>Agaricomycetidae</taxon>
        <taxon>Agaricales</taxon>
        <taxon>Agaricineae</taxon>
        <taxon>Strophariaceae</taxon>
        <taxon>Agrocybe</taxon>
    </lineage>
</organism>
<name>A0A8H4QLF7_9AGAR</name>
<dbReference type="InterPro" id="IPR004827">
    <property type="entry name" value="bZIP"/>
</dbReference>
<sequence length="286" mass="32041">MSSHTAHHSERPERSRNAKAQARHRAKRKAYIDTLEQTVTKLQIAVGLTADQMAALPPPSQKIRELELDNARLQKENDELRRLLSDPNAARVLPSDVRRPLLSSYHDSRSDREYKRRKDGVYIASPLPERLRELRLTARAPQSPGDTPPHSSENLRPPPPLTIPQPLSHHYGGGLNSSTTSHSNHGSLFGNLHPPTFQMPNTPSGSSATSSPPFSASPVQMQTSSHLPMDHRSHISDHHSLSNYSQPTNHYNSVKVEEDHYVLEQPRNPAFADTIFLLQQQPEPKP</sequence>
<feature type="compositionally biased region" description="Basic and acidic residues" evidence="1">
    <location>
        <begin position="7"/>
        <end position="16"/>
    </location>
</feature>